<dbReference type="AlphaFoldDB" id="A0AA36DRE1"/>
<evidence type="ECO:0000313" key="2">
    <source>
        <dbReference type="Proteomes" id="UP001176961"/>
    </source>
</evidence>
<evidence type="ECO:0000313" key="1">
    <source>
        <dbReference type="EMBL" id="CAJ0591283.1"/>
    </source>
</evidence>
<keyword evidence="2" id="KW-1185">Reference proteome</keyword>
<comment type="caution">
    <text evidence="1">The sequence shown here is derived from an EMBL/GenBank/DDBJ whole genome shotgun (WGS) entry which is preliminary data.</text>
</comment>
<name>A0AA36DRE1_CYLNA</name>
<accession>A0AA36DRE1</accession>
<gene>
    <name evidence="1" type="ORF">CYNAS_LOCUS3266</name>
</gene>
<proteinExistence type="predicted"/>
<protein>
    <submittedName>
        <fullName evidence="1">Uncharacterized protein</fullName>
    </submittedName>
</protein>
<organism evidence="1 2">
    <name type="scientific">Cylicocyclus nassatus</name>
    <name type="common">Nematode worm</name>
    <dbReference type="NCBI Taxonomy" id="53992"/>
    <lineage>
        <taxon>Eukaryota</taxon>
        <taxon>Metazoa</taxon>
        <taxon>Ecdysozoa</taxon>
        <taxon>Nematoda</taxon>
        <taxon>Chromadorea</taxon>
        <taxon>Rhabditida</taxon>
        <taxon>Rhabditina</taxon>
        <taxon>Rhabditomorpha</taxon>
        <taxon>Strongyloidea</taxon>
        <taxon>Strongylidae</taxon>
        <taxon>Cylicocyclus</taxon>
    </lineage>
</organism>
<sequence length="144" mass="16223">MTSNDHCLGLKPSKRLNLTRMFKFGILLGSLSVVVCLNLKGNVEAQGNLLSFLKGEGKAKVELKYDENELQTKVDGYIDCIEKEKDDCSTEELLVLYSLYDEGESPTDVVKSVIENWQGKGAEDFDDEMRSELLLLRLDLVAYH</sequence>
<reference evidence="1" key="1">
    <citation type="submission" date="2023-07" db="EMBL/GenBank/DDBJ databases">
        <authorList>
            <consortium name="CYATHOMIX"/>
        </authorList>
    </citation>
    <scope>NUCLEOTIDE SEQUENCE</scope>
    <source>
        <strain evidence="1">N/A</strain>
    </source>
</reference>
<dbReference type="Proteomes" id="UP001176961">
    <property type="component" value="Unassembled WGS sequence"/>
</dbReference>
<dbReference type="EMBL" id="CATQJL010000001">
    <property type="protein sequence ID" value="CAJ0591283.1"/>
    <property type="molecule type" value="Genomic_DNA"/>
</dbReference>